<dbReference type="AlphaFoldDB" id="A0A951IY44"/>
<feature type="coiled-coil region" evidence="1">
    <location>
        <begin position="417"/>
        <end position="473"/>
    </location>
</feature>
<sequence length="645" mass="75040">MRVLYILSFLTWALFQTNISSSAQTKGILDPLSVSVIKLSDKTHYEITEKVDYFLDPQGILKIQDVSAQGFQSRFQKPTNPYLVDSGEEGVLWIRVTVENQRNRSHEAWFFESWGFDIGKITFFMPEAEGGFSADEAGYKLPFPKREIQHKNFNQILNIRPGETQTFFVKIERSYFMGFSFHLRSHQTFIGHTTNEYFLLGIYYGVLLIVLFFTLYLLANQKQAIYAYFAFFLLTCIWYSLARDGLGFQYIWPNFPELNVLTKRLFTQLLLVFSTLLFANHFVQKLKYSRLVNQATWGAIVLIIMLTLNQEYGYKIEDLLMLLTFSLILLVPILLMIRVLITSRQMSWPHAFAMLCMLIALLQSYASEANVTLFENPVINWYFANPVIFAEVVLFSISIFNQLGQLRKKSMLADKELNQVLLEKNKLQSKLNSKLKKKVKKRTEEINALAEELSKKNEQLLLANSQLQKLNQEVVDENISLSLTNKELKEGLEKTIQSMVLMKGFDFNEFKQIFPDKDACCKFLSELKWADGYHCRKCGYNKASISTSYGRRCRNCNYNESATSNTLFHKIKFPIEKAFYMLYLSNRKDVHLTLNELSEVIELRRETCWAFKHKIELAKAKIDFDGEFNGWEILALVELDEQKEG</sequence>
<name>A0A951IY44_9BACT</name>
<keyword evidence="2" id="KW-0472">Membrane</keyword>
<feature type="transmembrane region" description="Helical" evidence="2">
    <location>
        <begin position="261"/>
        <end position="279"/>
    </location>
</feature>
<evidence type="ECO:0000256" key="2">
    <source>
        <dbReference type="SAM" id="Phobius"/>
    </source>
</evidence>
<evidence type="ECO:0000259" key="4">
    <source>
        <dbReference type="Pfam" id="PF07696"/>
    </source>
</evidence>
<evidence type="ECO:0000313" key="6">
    <source>
        <dbReference type="Proteomes" id="UP000727490"/>
    </source>
</evidence>
<dbReference type="RefSeq" id="WP_219289670.1">
    <property type="nucleotide sequence ID" value="NZ_RPHB01000005.1"/>
</dbReference>
<keyword evidence="2" id="KW-1133">Transmembrane helix</keyword>
<feature type="transmembrane region" description="Helical" evidence="2">
    <location>
        <begin position="197"/>
        <end position="218"/>
    </location>
</feature>
<comment type="caution">
    <text evidence="5">The sequence shown here is derived from an EMBL/GenBank/DDBJ whole genome shotgun (WGS) entry which is preliminary data.</text>
</comment>
<dbReference type="InterPro" id="IPR011623">
    <property type="entry name" value="7TMR_DISM_rcpt_extracell_dom1"/>
</dbReference>
<feature type="domain" description="7TM-DISM receptor extracellular" evidence="3">
    <location>
        <begin position="196"/>
        <end position="399"/>
    </location>
</feature>
<dbReference type="EMBL" id="RPHB01000005">
    <property type="protein sequence ID" value="MBW3468404.1"/>
    <property type="molecule type" value="Genomic_DNA"/>
</dbReference>
<feature type="transmembrane region" description="Helical" evidence="2">
    <location>
        <begin position="320"/>
        <end position="341"/>
    </location>
</feature>
<evidence type="ECO:0000256" key="1">
    <source>
        <dbReference type="SAM" id="Coils"/>
    </source>
</evidence>
<feature type="transmembrane region" description="Helical" evidence="2">
    <location>
        <begin position="291"/>
        <end position="308"/>
    </location>
</feature>
<keyword evidence="6" id="KW-1185">Reference proteome</keyword>
<evidence type="ECO:0000259" key="3">
    <source>
        <dbReference type="Pfam" id="PF07695"/>
    </source>
</evidence>
<feature type="transmembrane region" description="Helical" evidence="2">
    <location>
        <begin position="225"/>
        <end position="241"/>
    </location>
</feature>
<proteinExistence type="predicted"/>
<evidence type="ECO:0000313" key="5">
    <source>
        <dbReference type="EMBL" id="MBW3468404.1"/>
    </source>
</evidence>
<dbReference type="InterPro" id="IPR011622">
    <property type="entry name" value="7TMR_DISM_rcpt_extracell_dom2"/>
</dbReference>
<dbReference type="Pfam" id="PF07696">
    <property type="entry name" value="7TMR-DISMED2"/>
    <property type="match status" value="1"/>
</dbReference>
<accession>A0A951IY44</accession>
<dbReference type="Pfam" id="PF07695">
    <property type="entry name" value="7TMR-DISM_7TM"/>
    <property type="match status" value="1"/>
</dbReference>
<dbReference type="Proteomes" id="UP000727490">
    <property type="component" value="Unassembled WGS sequence"/>
</dbReference>
<feature type="transmembrane region" description="Helical" evidence="2">
    <location>
        <begin position="348"/>
        <end position="366"/>
    </location>
</feature>
<protein>
    <submittedName>
        <fullName evidence="5">Signal transduction protein</fullName>
    </submittedName>
</protein>
<feature type="domain" description="7TM-DISM receptor extracellular" evidence="4">
    <location>
        <begin position="49"/>
        <end position="183"/>
    </location>
</feature>
<gene>
    <name evidence="5" type="ORF">EGN73_11360</name>
</gene>
<feature type="transmembrane region" description="Helical" evidence="2">
    <location>
        <begin position="378"/>
        <end position="400"/>
    </location>
</feature>
<keyword evidence="2" id="KW-0812">Transmembrane</keyword>
<organism evidence="5 6">
    <name type="scientific">Arthrospiribacter ruber</name>
    <dbReference type="NCBI Taxonomy" id="2487934"/>
    <lineage>
        <taxon>Bacteria</taxon>
        <taxon>Pseudomonadati</taxon>
        <taxon>Bacteroidota</taxon>
        <taxon>Cytophagia</taxon>
        <taxon>Cytophagales</taxon>
        <taxon>Cyclobacteriaceae</taxon>
        <taxon>Arthrospiribacter</taxon>
    </lineage>
</organism>
<reference evidence="5 6" key="1">
    <citation type="journal article" date="2020" name="Syst. Appl. Microbiol.">
        <title>Arthrospiribacter ruber gen. nov., sp. nov., a novel bacterium isolated from Arthrospira cultures.</title>
        <authorList>
            <person name="Waleron M."/>
            <person name="Misztak A."/>
            <person name="Waleron M.M."/>
            <person name="Furmaniak M."/>
            <person name="Mrozik A."/>
            <person name="Waleron K."/>
        </authorList>
    </citation>
    <scope>NUCLEOTIDE SEQUENCE [LARGE SCALE GENOMIC DNA]</scope>
    <source>
        <strain evidence="5 6">DPMB0001</strain>
    </source>
</reference>
<keyword evidence="1" id="KW-0175">Coiled coil</keyword>